<dbReference type="Pfam" id="PF02656">
    <property type="entry name" value="DUF202"/>
    <property type="match status" value="1"/>
</dbReference>
<proteinExistence type="predicted"/>
<keyword evidence="2" id="KW-1003">Cell membrane</keyword>
<dbReference type="PANTHER" id="PTHR34187:SF2">
    <property type="entry name" value="DUF202 DOMAIN-CONTAINING PROTEIN"/>
    <property type="match status" value="1"/>
</dbReference>
<feature type="transmembrane region" description="Helical" evidence="6">
    <location>
        <begin position="55"/>
        <end position="76"/>
    </location>
</feature>
<evidence type="ECO:0000256" key="5">
    <source>
        <dbReference type="ARBA" id="ARBA00023136"/>
    </source>
</evidence>
<comment type="caution">
    <text evidence="8">The sequence shown here is derived from an EMBL/GenBank/DDBJ whole genome shotgun (WGS) entry which is preliminary data.</text>
</comment>
<evidence type="ECO:0000256" key="2">
    <source>
        <dbReference type="ARBA" id="ARBA00022475"/>
    </source>
</evidence>
<sequence length="122" mass="13549">MEREKTVDSKYIQQHLANERTFLAWIRTSITIIGLGFLAAGVVFRSTPYSDTGHWIASVVGIGAVLLGSLISFTACRNYTQKKAGINDETFEASTNIIFFTVCCLVFINLFLIVLVVLLLLE</sequence>
<organism evidence="8 9">
    <name type="scientific">Tumebacillus lacus</name>
    <dbReference type="NCBI Taxonomy" id="2995335"/>
    <lineage>
        <taxon>Bacteria</taxon>
        <taxon>Bacillati</taxon>
        <taxon>Bacillota</taxon>
        <taxon>Bacilli</taxon>
        <taxon>Bacillales</taxon>
        <taxon>Alicyclobacillaceae</taxon>
        <taxon>Tumebacillus</taxon>
    </lineage>
</organism>
<evidence type="ECO:0000256" key="1">
    <source>
        <dbReference type="ARBA" id="ARBA00004651"/>
    </source>
</evidence>
<keyword evidence="4 6" id="KW-1133">Transmembrane helix</keyword>
<dbReference type="RefSeq" id="WP_267150622.1">
    <property type="nucleotide sequence ID" value="NZ_JAPMLT010000002.1"/>
</dbReference>
<dbReference type="Proteomes" id="UP001208017">
    <property type="component" value="Unassembled WGS sequence"/>
</dbReference>
<dbReference type="EMBL" id="JAPMLT010000002">
    <property type="protein sequence ID" value="MCX7569377.1"/>
    <property type="molecule type" value="Genomic_DNA"/>
</dbReference>
<dbReference type="InterPro" id="IPR003807">
    <property type="entry name" value="DUF202"/>
</dbReference>
<reference evidence="8 9" key="1">
    <citation type="submission" date="2022-11" db="EMBL/GenBank/DDBJ databases">
        <title>Study of microbial diversity in lake waters.</title>
        <authorList>
            <person name="Zhang J."/>
        </authorList>
    </citation>
    <scope>NUCLEOTIDE SEQUENCE [LARGE SCALE GENOMIC DNA]</scope>
    <source>
        <strain evidence="8 9">DT12</strain>
    </source>
</reference>
<evidence type="ECO:0000256" key="6">
    <source>
        <dbReference type="SAM" id="Phobius"/>
    </source>
</evidence>
<protein>
    <submittedName>
        <fullName evidence="8">DUF202 domain-containing protein</fullName>
    </submittedName>
</protein>
<keyword evidence="3 6" id="KW-0812">Transmembrane</keyword>
<evidence type="ECO:0000256" key="3">
    <source>
        <dbReference type="ARBA" id="ARBA00022692"/>
    </source>
</evidence>
<evidence type="ECO:0000313" key="9">
    <source>
        <dbReference type="Proteomes" id="UP001208017"/>
    </source>
</evidence>
<feature type="transmembrane region" description="Helical" evidence="6">
    <location>
        <begin position="21"/>
        <end position="43"/>
    </location>
</feature>
<evidence type="ECO:0000256" key="4">
    <source>
        <dbReference type="ARBA" id="ARBA00022989"/>
    </source>
</evidence>
<evidence type="ECO:0000313" key="8">
    <source>
        <dbReference type="EMBL" id="MCX7569377.1"/>
    </source>
</evidence>
<accession>A0ABT3X0T3</accession>
<dbReference type="InterPro" id="IPR052053">
    <property type="entry name" value="IM_YidH-like"/>
</dbReference>
<comment type="subcellular location">
    <subcellularLocation>
        <location evidence="1">Cell membrane</location>
        <topology evidence="1">Multi-pass membrane protein</topology>
    </subcellularLocation>
</comment>
<feature type="domain" description="DUF202" evidence="7">
    <location>
        <begin position="14"/>
        <end position="82"/>
    </location>
</feature>
<feature type="transmembrane region" description="Helical" evidence="6">
    <location>
        <begin position="97"/>
        <end position="121"/>
    </location>
</feature>
<dbReference type="PANTHER" id="PTHR34187">
    <property type="entry name" value="FGR18P"/>
    <property type="match status" value="1"/>
</dbReference>
<gene>
    <name evidence="8" type="ORF">OS242_05340</name>
</gene>
<name>A0ABT3X0T3_9BACL</name>
<keyword evidence="5 6" id="KW-0472">Membrane</keyword>
<keyword evidence="9" id="KW-1185">Reference proteome</keyword>
<evidence type="ECO:0000259" key="7">
    <source>
        <dbReference type="Pfam" id="PF02656"/>
    </source>
</evidence>